<dbReference type="SUPFAM" id="SSF56112">
    <property type="entry name" value="Protein kinase-like (PK-like)"/>
    <property type="match status" value="1"/>
</dbReference>
<accession>E2C3A3</accession>
<dbReference type="InterPro" id="IPR008271">
    <property type="entry name" value="Ser/Thr_kinase_AS"/>
</dbReference>
<dbReference type="OrthoDB" id="68483at2759"/>
<dbReference type="InParanoid" id="E2C3A3"/>
<keyword evidence="1" id="KW-0547">Nucleotide-binding</keyword>
<dbReference type="PANTHER" id="PTHR24346">
    <property type="entry name" value="MAP/MICROTUBULE AFFINITY-REGULATING KINASE"/>
    <property type="match status" value="1"/>
</dbReference>
<dbReference type="GO" id="GO:0005524">
    <property type="term" value="F:ATP binding"/>
    <property type="evidence" value="ECO:0007669"/>
    <property type="project" value="UniProtKB-KW"/>
</dbReference>
<feature type="domain" description="Protein kinase" evidence="3">
    <location>
        <begin position="38"/>
        <end position="236"/>
    </location>
</feature>
<protein>
    <submittedName>
        <fullName evidence="4">Calcium/calmodulin-dependent protein kinase kinase 2</fullName>
    </submittedName>
</protein>
<evidence type="ECO:0000313" key="4">
    <source>
        <dbReference type="EMBL" id="EFN77578.1"/>
    </source>
</evidence>
<name>E2C3A3_HARSA</name>
<dbReference type="Gene3D" id="1.10.510.10">
    <property type="entry name" value="Transferase(Phosphotransferase) domain 1"/>
    <property type="match status" value="1"/>
</dbReference>
<dbReference type="PANTHER" id="PTHR24346:SF77">
    <property type="entry name" value="SERINE THREONINE PROTEIN KINASE"/>
    <property type="match status" value="1"/>
</dbReference>
<keyword evidence="5" id="KW-1185">Reference proteome</keyword>
<dbReference type="GO" id="GO:0005516">
    <property type="term" value="F:calmodulin binding"/>
    <property type="evidence" value="ECO:0007669"/>
    <property type="project" value="TreeGrafter"/>
</dbReference>
<dbReference type="InterPro" id="IPR000719">
    <property type="entry name" value="Prot_kinase_dom"/>
</dbReference>
<keyword evidence="2" id="KW-0067">ATP-binding</keyword>
<proteinExistence type="predicted"/>
<dbReference type="InterPro" id="IPR011009">
    <property type="entry name" value="Kinase-like_dom_sf"/>
</dbReference>
<dbReference type="GO" id="GO:0004683">
    <property type="term" value="F:calcium/calmodulin-dependent protein kinase activity"/>
    <property type="evidence" value="ECO:0007669"/>
    <property type="project" value="TreeGrafter"/>
</dbReference>
<keyword evidence="4" id="KW-0808">Transferase</keyword>
<evidence type="ECO:0000256" key="2">
    <source>
        <dbReference type="ARBA" id="ARBA00022840"/>
    </source>
</evidence>
<dbReference type="STRING" id="610380.E2C3A3"/>
<dbReference type="GO" id="GO:0035556">
    <property type="term" value="P:intracellular signal transduction"/>
    <property type="evidence" value="ECO:0007669"/>
    <property type="project" value="TreeGrafter"/>
</dbReference>
<sequence length="236" mass="26318">MSNREFHSGCAWELLKNSVRVVRDRTAGRQLPSATFTHVSPRACTQGTYGLVKLVYNEEDGTHYAMKILSKKRLMKKAGIFGRIVPGKKANPLARVYKEIALLKKVDHPNVVKLIEVLDDSEEDHLYLVFELQRGEILQIPTDEPLDEKTARRNFRDVVMGVEYLHYQRIVHRDIKPSNLLVDNDGRIKIADLGVSAELRAPGELLSGAAGTPAFAPPETTIPSAQYSGPVSTFAI</sequence>
<dbReference type="PROSITE" id="PS50011">
    <property type="entry name" value="PROTEIN_KINASE_DOM"/>
    <property type="match status" value="1"/>
</dbReference>
<evidence type="ECO:0000313" key="5">
    <source>
        <dbReference type="Proteomes" id="UP000008237"/>
    </source>
</evidence>
<dbReference type="EMBL" id="GL452300">
    <property type="protein sequence ID" value="EFN77578.1"/>
    <property type="molecule type" value="Genomic_DNA"/>
</dbReference>
<dbReference type="AlphaFoldDB" id="E2C3A3"/>
<dbReference type="Pfam" id="PF00069">
    <property type="entry name" value="Pkinase"/>
    <property type="match status" value="1"/>
</dbReference>
<evidence type="ECO:0000256" key="1">
    <source>
        <dbReference type="ARBA" id="ARBA00022741"/>
    </source>
</evidence>
<dbReference type="GO" id="GO:0005737">
    <property type="term" value="C:cytoplasm"/>
    <property type="evidence" value="ECO:0007669"/>
    <property type="project" value="TreeGrafter"/>
</dbReference>
<organism evidence="5">
    <name type="scientific">Harpegnathos saltator</name>
    <name type="common">Jerdon's jumping ant</name>
    <dbReference type="NCBI Taxonomy" id="610380"/>
    <lineage>
        <taxon>Eukaryota</taxon>
        <taxon>Metazoa</taxon>
        <taxon>Ecdysozoa</taxon>
        <taxon>Arthropoda</taxon>
        <taxon>Hexapoda</taxon>
        <taxon>Insecta</taxon>
        <taxon>Pterygota</taxon>
        <taxon>Neoptera</taxon>
        <taxon>Endopterygota</taxon>
        <taxon>Hymenoptera</taxon>
        <taxon>Apocrita</taxon>
        <taxon>Aculeata</taxon>
        <taxon>Formicoidea</taxon>
        <taxon>Formicidae</taxon>
        <taxon>Ponerinae</taxon>
        <taxon>Ponerini</taxon>
        <taxon>Harpegnathos</taxon>
    </lineage>
</organism>
<dbReference type="Gene3D" id="3.30.200.20">
    <property type="entry name" value="Phosphorylase Kinase, domain 1"/>
    <property type="match status" value="1"/>
</dbReference>
<dbReference type="Proteomes" id="UP000008237">
    <property type="component" value="Unassembled WGS sequence"/>
</dbReference>
<dbReference type="PROSITE" id="PS00108">
    <property type="entry name" value="PROTEIN_KINASE_ST"/>
    <property type="match status" value="1"/>
</dbReference>
<reference evidence="4 5" key="1">
    <citation type="journal article" date="2010" name="Science">
        <title>Genomic comparison of the ants Camponotus floridanus and Harpegnathos saltator.</title>
        <authorList>
            <person name="Bonasio R."/>
            <person name="Zhang G."/>
            <person name="Ye C."/>
            <person name="Mutti N.S."/>
            <person name="Fang X."/>
            <person name="Qin N."/>
            <person name="Donahue G."/>
            <person name="Yang P."/>
            <person name="Li Q."/>
            <person name="Li C."/>
            <person name="Zhang P."/>
            <person name="Huang Z."/>
            <person name="Berger S.L."/>
            <person name="Reinberg D."/>
            <person name="Wang J."/>
            <person name="Liebig J."/>
        </authorList>
    </citation>
    <scope>NUCLEOTIDE SEQUENCE [LARGE SCALE GENOMIC DNA]</scope>
    <source>
        <strain evidence="4 5">R22 G/1</strain>
    </source>
</reference>
<keyword evidence="4" id="KW-0418">Kinase</keyword>
<evidence type="ECO:0000259" key="3">
    <source>
        <dbReference type="PROSITE" id="PS50011"/>
    </source>
</evidence>
<dbReference type="OMA" id="TCASKRR"/>
<dbReference type="SMART" id="SM00220">
    <property type="entry name" value="S_TKc"/>
    <property type="match status" value="1"/>
</dbReference>
<gene>
    <name evidence="4" type="ORF">EAI_09668</name>
</gene>